<keyword evidence="3" id="KW-0540">Nuclease</keyword>
<feature type="chain" id="PRO_5021919481" evidence="1">
    <location>
        <begin position="21"/>
        <end position="598"/>
    </location>
</feature>
<dbReference type="InterPro" id="IPR036691">
    <property type="entry name" value="Endo/exonu/phosph_ase_sf"/>
</dbReference>
<reference evidence="3 4" key="1">
    <citation type="submission" date="2019-07" db="EMBL/GenBank/DDBJ databases">
        <title>Complete Genome Sequence of Leptotrichia goodfellowii Strain JCM 16774.</title>
        <authorList>
            <person name="Watanabe S."/>
            <person name="Cui L."/>
        </authorList>
    </citation>
    <scope>NUCLEOTIDE SEQUENCE [LARGE SCALE GENOMIC DNA]</scope>
    <source>
        <strain evidence="3 4">JCM16774</strain>
    </source>
</reference>
<dbReference type="CDD" id="cd04486">
    <property type="entry name" value="YhcR_OBF_like"/>
    <property type="match status" value="1"/>
</dbReference>
<dbReference type="GO" id="GO:0004527">
    <property type="term" value="F:exonuclease activity"/>
    <property type="evidence" value="ECO:0007669"/>
    <property type="project" value="UniProtKB-KW"/>
</dbReference>
<organism evidence="3 4">
    <name type="scientific">Pseudoleptotrichia goodfellowii</name>
    <dbReference type="NCBI Taxonomy" id="157692"/>
    <lineage>
        <taxon>Bacteria</taxon>
        <taxon>Fusobacteriati</taxon>
        <taxon>Fusobacteriota</taxon>
        <taxon>Fusobacteriia</taxon>
        <taxon>Fusobacteriales</taxon>
        <taxon>Leptotrichiaceae</taxon>
        <taxon>Pseudoleptotrichia</taxon>
    </lineage>
</organism>
<dbReference type="PANTHER" id="PTHR42834:SF1">
    <property type="entry name" value="ENDONUCLEASE_EXONUCLEASE_PHOSPHATASE FAMILY PROTEIN (AFU_ORTHOLOGUE AFUA_3G09210)"/>
    <property type="match status" value="1"/>
</dbReference>
<gene>
    <name evidence="3" type="ORF">JCM16774_1652</name>
</gene>
<dbReference type="KEGG" id="lgo:JCM16774_1652"/>
<dbReference type="Gene3D" id="3.60.10.10">
    <property type="entry name" value="Endonuclease/exonuclease/phosphatase"/>
    <property type="match status" value="1"/>
</dbReference>
<evidence type="ECO:0000259" key="2">
    <source>
        <dbReference type="Pfam" id="PF03372"/>
    </source>
</evidence>
<dbReference type="Pfam" id="PF03372">
    <property type="entry name" value="Exo_endo_phos"/>
    <property type="match status" value="1"/>
</dbReference>
<protein>
    <submittedName>
        <fullName evidence="3">Endonuclease/exonuclease/phosphatase</fullName>
    </submittedName>
</protein>
<dbReference type="Proteomes" id="UP000321606">
    <property type="component" value="Chromosome"/>
</dbReference>
<dbReference type="SUPFAM" id="SSF56219">
    <property type="entry name" value="DNase I-like"/>
    <property type="match status" value="1"/>
</dbReference>
<keyword evidence="3" id="KW-0269">Exonuclease</keyword>
<feature type="signal peptide" evidence="1">
    <location>
        <begin position="1"/>
        <end position="20"/>
    </location>
</feature>
<dbReference type="AlphaFoldDB" id="A0A510JBK7"/>
<sequence length="598" mass="67620">MKRKIIFLTLFTILAGVSLGETISEIQGDNMYSTMENKRVTKVEGVVTAVKKSKDNNGFFIQSRKPDKDDRTSEGIYIENKTDVEVKRGDLVRLEGEVKEIYFGKIDKSQPATTSIQADKIKVLKENVKVTPVILTGKEIPKTVRNGNNPVLDIKNNAMDYYESLEGTLVKIKDPVITGFKEKYGDITVVPSNGMYAETRSINGGVVYNNYEKEQTQRITINTTSWNLVENGKFKNNLTPNPGDKFNGDIEGVIYFENSEYRLYPVSAFPGITDGKTARETNKYKYDKEMLNVVSYNIENFSHVDGPERVKELANQVATVLQTPDILGLIEVGDDDGQKKSEVVTAKNNVEAIVNAIKEKTGIDYGYMTVNPTDGKDGGWPEMHIRNVILYRKDRVKPVKFNQGNSQKDTEVVKKGNKVQLTYNPGRIGNNDEIWTDVRKPVIAQFEFKGQNLFVLANHLKSKRFDEKIYGTSHPVIRKSEEVRNPQGKQINNFVKSILNNDPKATVIVLGDMNDFEFSQTIKNINGDELIDTISELPVNERYSYVYQGASQTLDNIMINKKYKGQVNVDVIRINSEFTIDQGSFSDHDPVFIQFKIQ</sequence>
<proteinExistence type="predicted"/>
<dbReference type="RefSeq" id="WP_026737932.1">
    <property type="nucleotide sequence ID" value="NZ_AP019822.1"/>
</dbReference>
<name>A0A510JBK7_9FUSO</name>
<dbReference type="EMBL" id="AP019822">
    <property type="protein sequence ID" value="BBM36708.1"/>
    <property type="molecule type" value="Genomic_DNA"/>
</dbReference>
<evidence type="ECO:0000313" key="4">
    <source>
        <dbReference type="Proteomes" id="UP000321606"/>
    </source>
</evidence>
<keyword evidence="3" id="KW-0378">Hydrolase</keyword>
<dbReference type="OrthoDB" id="9801679at2"/>
<dbReference type="STRING" id="714315.GCA_000516535_01659"/>
<keyword evidence="1" id="KW-0732">Signal</keyword>
<accession>A0A510JBK7</accession>
<dbReference type="InterPro" id="IPR005135">
    <property type="entry name" value="Endo/exonuclease/phosphatase"/>
</dbReference>
<keyword evidence="3" id="KW-0255">Endonuclease</keyword>
<evidence type="ECO:0000313" key="3">
    <source>
        <dbReference type="EMBL" id="BBM36708.1"/>
    </source>
</evidence>
<feature type="domain" description="Endonuclease/exonuclease/phosphatase" evidence="2">
    <location>
        <begin position="294"/>
        <end position="588"/>
    </location>
</feature>
<dbReference type="PANTHER" id="PTHR42834">
    <property type="entry name" value="ENDONUCLEASE/EXONUCLEASE/PHOSPHATASE FAMILY PROTEIN (AFU_ORTHOLOGUE AFUA_3G09210)"/>
    <property type="match status" value="1"/>
</dbReference>
<dbReference type="GO" id="GO:0004519">
    <property type="term" value="F:endonuclease activity"/>
    <property type="evidence" value="ECO:0007669"/>
    <property type="project" value="UniProtKB-KW"/>
</dbReference>
<evidence type="ECO:0000256" key="1">
    <source>
        <dbReference type="SAM" id="SignalP"/>
    </source>
</evidence>